<feature type="transmembrane region" description="Helical" evidence="8">
    <location>
        <begin position="33"/>
        <end position="50"/>
    </location>
</feature>
<dbReference type="Pfam" id="PF00884">
    <property type="entry name" value="Sulfatase"/>
    <property type="match status" value="1"/>
</dbReference>
<comment type="similarity">
    <text evidence="7">Belongs to the phosphoethanolamine transferase family.</text>
</comment>
<keyword evidence="3 10" id="KW-0808">Transferase</keyword>
<dbReference type="GO" id="GO:0009244">
    <property type="term" value="P:lipopolysaccharide core region biosynthetic process"/>
    <property type="evidence" value="ECO:0007669"/>
    <property type="project" value="TreeGrafter"/>
</dbReference>
<evidence type="ECO:0000256" key="7">
    <source>
        <dbReference type="ARBA" id="ARBA00038481"/>
    </source>
</evidence>
<sequence length="512" mass="58648">MNYKNLLYTPIKVIVPLIFLTISSYLMYKGAGFAISKTHIVAMMLLVIFANSSKKAFYFIIIPIVLVYMIYAPIGFTFGKASYQYIASLFTTDYSETSEFMGQIPLENWFYTVAILISILLFRITTQTFNINYTRNKTFLIIAIIALTFKQGPFDYFKNLKNSSMEVKHELTRLNTMKQESHWGKSTLTNKSNYDTYVLVIGESMRRDYLHTYGYPVKNTPFMDSAKGVVINGLEAGGTNTIASLRLMLTKANTKTWQPNYALNFIELAKSAGFKTYWLSNQGYLGTYDTPVTSIATQSNYTYFTKYGAYDSANTSDYLLLSKLKSILQTKPEKQKRLIVLHIYGSHPSACDRIDDFNKKVITVSSNKYKYLACYVNSIAKTDDFLSKTYSLLENNYKKDDDTFSLVFFADHGLSHRMIDNQILFNNNRVSKYHYNIPLMRFSSDDTQHIKYNAFKSGLNFTDGLAYWMGINNPNVTPNMDLFSSKSMTNDYGLHNKIKNTVDDPAIDIRGK</sequence>
<feature type="transmembrane region" description="Helical" evidence="8">
    <location>
        <begin position="57"/>
        <end position="78"/>
    </location>
</feature>
<feature type="domain" description="Sulfatase N-terminal" evidence="9">
    <location>
        <begin position="196"/>
        <end position="471"/>
    </location>
</feature>
<evidence type="ECO:0000256" key="5">
    <source>
        <dbReference type="ARBA" id="ARBA00022989"/>
    </source>
</evidence>
<dbReference type="Proteomes" id="UP000196485">
    <property type="component" value="Unassembled WGS sequence"/>
</dbReference>
<protein>
    <submittedName>
        <fullName evidence="10">Putative phosphoethanolamine transferase YbiP</fullName>
        <ecNumber evidence="10">2.7.-.-</ecNumber>
    </submittedName>
</protein>
<evidence type="ECO:0000313" key="10">
    <source>
        <dbReference type="EMBL" id="SMY16980.1"/>
    </source>
</evidence>
<proteinExistence type="inferred from homology"/>
<keyword evidence="4 8" id="KW-0812">Transmembrane</keyword>
<evidence type="ECO:0000256" key="6">
    <source>
        <dbReference type="ARBA" id="ARBA00023136"/>
    </source>
</evidence>
<dbReference type="CDD" id="cd16017">
    <property type="entry name" value="LptA"/>
    <property type="match status" value="1"/>
</dbReference>
<dbReference type="PANTHER" id="PTHR30443:SF4">
    <property type="entry name" value="PHOSPHOETHANOLAMINE TRANSFERASE OPGE-RELATED"/>
    <property type="match status" value="1"/>
</dbReference>
<dbReference type="RefSeq" id="WP_087820949.1">
    <property type="nucleotide sequence ID" value="NZ_FYAH01000003.1"/>
</dbReference>
<evidence type="ECO:0000256" key="4">
    <source>
        <dbReference type="ARBA" id="ARBA00022692"/>
    </source>
</evidence>
<dbReference type="Gene3D" id="3.40.720.10">
    <property type="entry name" value="Alkaline Phosphatase, subunit A"/>
    <property type="match status" value="1"/>
</dbReference>
<keyword evidence="6 8" id="KW-0472">Membrane</keyword>
<keyword evidence="2" id="KW-1003">Cell membrane</keyword>
<name>A0A1Y6KXT3_9GAMM</name>
<dbReference type="GO" id="GO:0005886">
    <property type="term" value="C:plasma membrane"/>
    <property type="evidence" value="ECO:0007669"/>
    <property type="project" value="UniProtKB-SubCell"/>
</dbReference>
<evidence type="ECO:0000256" key="1">
    <source>
        <dbReference type="ARBA" id="ARBA00004651"/>
    </source>
</evidence>
<evidence type="ECO:0000259" key="9">
    <source>
        <dbReference type="Pfam" id="PF00884"/>
    </source>
</evidence>
<evidence type="ECO:0000256" key="3">
    <source>
        <dbReference type="ARBA" id="ARBA00022679"/>
    </source>
</evidence>
<evidence type="ECO:0000256" key="8">
    <source>
        <dbReference type="SAM" id="Phobius"/>
    </source>
</evidence>
<dbReference type="EMBL" id="FYAH01000003">
    <property type="protein sequence ID" value="SMY16980.1"/>
    <property type="molecule type" value="Genomic_DNA"/>
</dbReference>
<feature type="transmembrane region" description="Helical" evidence="8">
    <location>
        <begin position="109"/>
        <end position="126"/>
    </location>
</feature>
<evidence type="ECO:0000313" key="11">
    <source>
        <dbReference type="Proteomes" id="UP000196485"/>
    </source>
</evidence>
<accession>A0A1Y6KXT3</accession>
<feature type="transmembrane region" description="Helical" evidence="8">
    <location>
        <begin position="138"/>
        <end position="157"/>
    </location>
</feature>
<dbReference type="SUPFAM" id="SSF53649">
    <property type="entry name" value="Alkaline phosphatase-like"/>
    <property type="match status" value="1"/>
</dbReference>
<organism evidence="10 11">
    <name type="scientific">Photobacterium aquimaris</name>
    <dbReference type="NCBI Taxonomy" id="512643"/>
    <lineage>
        <taxon>Bacteria</taxon>
        <taxon>Pseudomonadati</taxon>
        <taxon>Pseudomonadota</taxon>
        <taxon>Gammaproteobacteria</taxon>
        <taxon>Vibrionales</taxon>
        <taxon>Vibrionaceae</taxon>
        <taxon>Photobacterium</taxon>
    </lineage>
</organism>
<keyword evidence="5 8" id="KW-1133">Transmembrane helix</keyword>
<feature type="transmembrane region" description="Helical" evidence="8">
    <location>
        <begin position="7"/>
        <end position="27"/>
    </location>
</feature>
<gene>
    <name evidence="10" type="primary">ybiP_1</name>
    <name evidence="10" type="ORF">PAQU9191_02221</name>
</gene>
<dbReference type="EC" id="2.7.-.-" evidence="10"/>
<comment type="subcellular location">
    <subcellularLocation>
        <location evidence="1">Cell membrane</location>
        <topology evidence="1">Multi-pass membrane protein</topology>
    </subcellularLocation>
</comment>
<dbReference type="InterPro" id="IPR058130">
    <property type="entry name" value="PEA_transf_C"/>
</dbReference>
<dbReference type="InterPro" id="IPR040423">
    <property type="entry name" value="PEA_transferase"/>
</dbReference>
<dbReference type="AlphaFoldDB" id="A0A1Y6KXT3"/>
<keyword evidence="11" id="KW-1185">Reference proteome</keyword>
<dbReference type="InterPro" id="IPR000917">
    <property type="entry name" value="Sulfatase_N"/>
</dbReference>
<dbReference type="InterPro" id="IPR017850">
    <property type="entry name" value="Alkaline_phosphatase_core_sf"/>
</dbReference>
<evidence type="ECO:0000256" key="2">
    <source>
        <dbReference type="ARBA" id="ARBA00022475"/>
    </source>
</evidence>
<dbReference type="PANTHER" id="PTHR30443">
    <property type="entry name" value="INNER MEMBRANE PROTEIN"/>
    <property type="match status" value="1"/>
</dbReference>
<reference evidence="11" key="1">
    <citation type="submission" date="2017-06" db="EMBL/GenBank/DDBJ databases">
        <authorList>
            <person name="Rodrigo-Torres L."/>
            <person name="Arahal R. D."/>
            <person name="Lucena T."/>
        </authorList>
    </citation>
    <scope>NUCLEOTIDE SEQUENCE [LARGE SCALE GENOMIC DNA]</scope>
    <source>
        <strain evidence="11">type strain: CECT 9192</strain>
    </source>
</reference>
<dbReference type="GO" id="GO:0016776">
    <property type="term" value="F:phosphotransferase activity, phosphate group as acceptor"/>
    <property type="evidence" value="ECO:0007669"/>
    <property type="project" value="TreeGrafter"/>
</dbReference>